<evidence type="ECO:0000256" key="2">
    <source>
        <dbReference type="ARBA" id="ARBA00022598"/>
    </source>
</evidence>
<accession>A0A1G5S0J5</accession>
<dbReference type="STRING" id="1120920.SAMN03080599_02016"/>
<dbReference type="Gene3D" id="3.30.470.20">
    <property type="entry name" value="ATP-grasp fold, B domain"/>
    <property type="match status" value="1"/>
</dbReference>
<sequence length="326" mass="36324">MHVGLLYTPADIGKKRDISIDPHGSEQMDLTVKAIEQALFSNGHKVTRIAATIDLLRDIKAIEGLEVIFNACTGITNKMQQANVVGMLEMTEIPFVGSGLSTHIFGLHKHISKRLFRSVGVPTANFQVFYTGEEPVEPSLRYPLIIKPEHEGSSLGITEDSVVHDEAQLRKGLEKVFRIFNQPALVEEFITGREFTVGVMGNDDPEVLPIQEIIYDTTDGKGFMTVDIKARDAVGVKCPADLEPEVAERIKDYAAKAYKALYCDEYARIDVRLDAEGTPYFLEINTLPGMQPEYSDFPRVAKAAGYTYESLIQKMLVMALTKHKEK</sequence>
<proteinExistence type="inferred from homology"/>
<dbReference type="SUPFAM" id="SSF56059">
    <property type="entry name" value="Glutathione synthetase ATP-binding domain-like"/>
    <property type="match status" value="1"/>
</dbReference>
<dbReference type="Gene3D" id="3.30.1490.20">
    <property type="entry name" value="ATP-grasp fold, A domain"/>
    <property type="match status" value="1"/>
</dbReference>
<keyword evidence="3" id="KW-0067">ATP-binding</keyword>
<dbReference type="OrthoDB" id="9813261at2"/>
<reference evidence="5 6" key="1">
    <citation type="submission" date="2016-10" db="EMBL/GenBank/DDBJ databases">
        <authorList>
            <person name="de Groot N.N."/>
        </authorList>
    </citation>
    <scope>NUCLEOTIDE SEQUENCE [LARGE SCALE GENOMIC DNA]</scope>
    <source>
        <strain evidence="5 6">DSM 2784</strain>
    </source>
</reference>
<dbReference type="GO" id="GO:0008716">
    <property type="term" value="F:D-alanine-D-alanine ligase activity"/>
    <property type="evidence" value="ECO:0007669"/>
    <property type="project" value="InterPro"/>
</dbReference>
<dbReference type="PROSITE" id="PS50975">
    <property type="entry name" value="ATP_GRASP"/>
    <property type="match status" value="1"/>
</dbReference>
<dbReference type="Pfam" id="PF07478">
    <property type="entry name" value="Dala_Dala_lig_C"/>
    <property type="match status" value="1"/>
</dbReference>
<dbReference type="GO" id="GO:0046872">
    <property type="term" value="F:metal ion binding"/>
    <property type="evidence" value="ECO:0007669"/>
    <property type="project" value="InterPro"/>
</dbReference>
<dbReference type="EMBL" id="FMWL01000009">
    <property type="protein sequence ID" value="SCZ79925.1"/>
    <property type="molecule type" value="Genomic_DNA"/>
</dbReference>
<evidence type="ECO:0000256" key="1">
    <source>
        <dbReference type="ARBA" id="ARBA00010871"/>
    </source>
</evidence>
<organism evidence="5 6">
    <name type="scientific">Acidaminobacter hydrogenoformans DSM 2784</name>
    <dbReference type="NCBI Taxonomy" id="1120920"/>
    <lineage>
        <taxon>Bacteria</taxon>
        <taxon>Bacillati</taxon>
        <taxon>Bacillota</taxon>
        <taxon>Clostridia</taxon>
        <taxon>Peptostreptococcales</taxon>
        <taxon>Acidaminobacteraceae</taxon>
        <taxon>Acidaminobacter</taxon>
    </lineage>
</organism>
<dbReference type="RefSeq" id="WP_092591088.1">
    <property type="nucleotide sequence ID" value="NZ_FMWL01000009.1"/>
</dbReference>
<dbReference type="InterPro" id="IPR011095">
    <property type="entry name" value="Dala_Dala_lig_C"/>
</dbReference>
<dbReference type="PANTHER" id="PTHR23132:SF23">
    <property type="entry name" value="D-ALANINE--D-ALANINE LIGASE B"/>
    <property type="match status" value="1"/>
</dbReference>
<comment type="similarity">
    <text evidence="1">Belongs to the D-alanine--D-alanine ligase family.</text>
</comment>
<keyword evidence="2 5" id="KW-0436">Ligase</keyword>
<keyword evidence="6" id="KW-1185">Reference proteome</keyword>
<dbReference type="Proteomes" id="UP000199208">
    <property type="component" value="Unassembled WGS sequence"/>
</dbReference>
<evidence type="ECO:0000259" key="4">
    <source>
        <dbReference type="PROSITE" id="PS50975"/>
    </source>
</evidence>
<dbReference type="AlphaFoldDB" id="A0A1G5S0J5"/>
<dbReference type="GO" id="GO:0005524">
    <property type="term" value="F:ATP binding"/>
    <property type="evidence" value="ECO:0007669"/>
    <property type="project" value="UniProtKB-UniRule"/>
</dbReference>
<dbReference type="Gene3D" id="3.40.50.20">
    <property type="match status" value="1"/>
</dbReference>
<evidence type="ECO:0000313" key="6">
    <source>
        <dbReference type="Proteomes" id="UP000199208"/>
    </source>
</evidence>
<evidence type="ECO:0000256" key="3">
    <source>
        <dbReference type="PROSITE-ProRule" id="PRU00409"/>
    </source>
</evidence>
<name>A0A1G5S0J5_9FIRM</name>
<protein>
    <submittedName>
        <fullName evidence="5">D-alanine-D-alanine ligase</fullName>
    </submittedName>
</protein>
<feature type="domain" description="ATP-grasp" evidence="4">
    <location>
        <begin position="113"/>
        <end position="317"/>
    </location>
</feature>
<keyword evidence="3" id="KW-0547">Nucleotide-binding</keyword>
<gene>
    <name evidence="5" type="ORF">SAMN03080599_02016</name>
</gene>
<dbReference type="InterPro" id="IPR011761">
    <property type="entry name" value="ATP-grasp"/>
</dbReference>
<evidence type="ECO:0000313" key="5">
    <source>
        <dbReference type="EMBL" id="SCZ79925.1"/>
    </source>
</evidence>
<dbReference type="PANTHER" id="PTHR23132">
    <property type="entry name" value="D-ALANINE--D-ALANINE LIGASE"/>
    <property type="match status" value="1"/>
</dbReference>
<dbReference type="InterPro" id="IPR013815">
    <property type="entry name" value="ATP_grasp_subdomain_1"/>
</dbReference>